<dbReference type="Proteomes" id="UP001177140">
    <property type="component" value="Unassembled WGS sequence"/>
</dbReference>
<evidence type="ECO:0000313" key="3">
    <source>
        <dbReference type="EMBL" id="MCL7036146.1"/>
    </source>
</evidence>
<evidence type="ECO:0000313" key="4">
    <source>
        <dbReference type="Proteomes" id="UP001177140"/>
    </source>
</evidence>
<feature type="domain" description="DUF6570" evidence="2">
    <location>
        <begin position="1"/>
        <end position="113"/>
    </location>
</feature>
<feature type="compositionally biased region" description="Polar residues" evidence="1">
    <location>
        <begin position="139"/>
        <end position="149"/>
    </location>
</feature>
<accession>A0AA41SIL5</accession>
<keyword evidence="4" id="KW-1185">Reference proteome</keyword>
<dbReference type="Pfam" id="PF20209">
    <property type="entry name" value="DUF6570"/>
    <property type="match status" value="1"/>
</dbReference>
<evidence type="ECO:0000259" key="2">
    <source>
        <dbReference type="Pfam" id="PF20209"/>
    </source>
</evidence>
<protein>
    <recommendedName>
        <fullName evidence="2">DUF6570 domain-containing protein</fullName>
    </recommendedName>
</protein>
<dbReference type="EMBL" id="JAJJMA010164804">
    <property type="protein sequence ID" value="MCL7036146.1"/>
    <property type="molecule type" value="Genomic_DNA"/>
</dbReference>
<sequence length="149" mass="17160">MDPGEVPIQLSRLTPLESLLIARVHPMISVYRVKGQQYKYSGNVINFAQDVRQIAEVLPYKPSDLSAILVVKRIGKNLTKEFLVRREYVRQALLWLKRNHRYYKDLKISEGNIENLPENGIPDDLPNVEEGEPHVDNDPSGNTLKSYYL</sequence>
<dbReference type="InterPro" id="IPR046700">
    <property type="entry name" value="DUF6570"/>
</dbReference>
<reference evidence="3" key="1">
    <citation type="submission" date="2022-03" db="EMBL/GenBank/DDBJ databases">
        <title>A functionally conserved STORR gene fusion in Papaver species that diverged 16.8 million years ago.</title>
        <authorList>
            <person name="Catania T."/>
        </authorList>
    </citation>
    <scope>NUCLEOTIDE SEQUENCE</scope>
    <source>
        <strain evidence="3">S-191538</strain>
    </source>
</reference>
<feature type="region of interest" description="Disordered" evidence="1">
    <location>
        <begin position="117"/>
        <end position="149"/>
    </location>
</feature>
<dbReference type="AlphaFoldDB" id="A0AA41SIL5"/>
<gene>
    <name evidence="3" type="ORF">MKW94_003555</name>
</gene>
<evidence type="ECO:0000256" key="1">
    <source>
        <dbReference type="SAM" id="MobiDB-lite"/>
    </source>
</evidence>
<proteinExistence type="predicted"/>
<organism evidence="3 4">
    <name type="scientific">Papaver nudicaule</name>
    <name type="common">Iceland poppy</name>
    <dbReference type="NCBI Taxonomy" id="74823"/>
    <lineage>
        <taxon>Eukaryota</taxon>
        <taxon>Viridiplantae</taxon>
        <taxon>Streptophyta</taxon>
        <taxon>Embryophyta</taxon>
        <taxon>Tracheophyta</taxon>
        <taxon>Spermatophyta</taxon>
        <taxon>Magnoliopsida</taxon>
        <taxon>Ranunculales</taxon>
        <taxon>Papaveraceae</taxon>
        <taxon>Papaveroideae</taxon>
        <taxon>Papaver</taxon>
    </lineage>
</organism>
<name>A0AA41SIL5_PAPNU</name>
<comment type="caution">
    <text evidence="3">The sequence shown here is derived from an EMBL/GenBank/DDBJ whole genome shotgun (WGS) entry which is preliminary data.</text>
</comment>